<feature type="transmembrane region" description="Helical" evidence="2">
    <location>
        <begin position="33"/>
        <end position="55"/>
    </location>
</feature>
<keyword evidence="2" id="KW-0472">Membrane</keyword>
<name>A0ABM0MW05_SACKO</name>
<gene>
    <name evidence="4" type="primary">LOC102804432</name>
</gene>
<accession>A0ABM0MW05</accession>
<evidence type="ECO:0000313" key="4">
    <source>
        <dbReference type="RefSeq" id="XP_006824196.1"/>
    </source>
</evidence>
<sequence>MTCCCVTAGKDLSLSYEDPDVFCRTQWRCIPRWLFVAYRIVVATYFFGFGITYLIVSMVNGMGGDFFVFLTNWGFIVVTIYFLFAAISTLIHVKENPRTPSYSQEPEDPDETTPLTDRTATRCRPTPWYCKVTWCFFNVAALASLVVTLVYWPALSGFSDEMNIPFVLDFHLHALPSVVIVLELILAAMPIRMMHAFYTVLIGIVYIIMTVIIYYSGWQNPYDDKPYVYPFLDYAENPGIAIGASIGIFVGLFLLQTSLWALFKVKLYLARNRQPITDQPHSPRSSIAEKTETDDSGKVYFKKVDEEDEVSSEAIKT</sequence>
<organism evidence="3 4">
    <name type="scientific">Saccoglossus kowalevskii</name>
    <name type="common">Acorn worm</name>
    <dbReference type="NCBI Taxonomy" id="10224"/>
    <lineage>
        <taxon>Eukaryota</taxon>
        <taxon>Metazoa</taxon>
        <taxon>Hemichordata</taxon>
        <taxon>Enteropneusta</taxon>
        <taxon>Harrimaniidae</taxon>
        <taxon>Saccoglossus</taxon>
    </lineage>
</organism>
<keyword evidence="3" id="KW-1185">Reference proteome</keyword>
<feature type="transmembrane region" description="Helical" evidence="2">
    <location>
        <begin position="238"/>
        <end position="263"/>
    </location>
</feature>
<dbReference type="PANTHER" id="PTHR12242:SF1">
    <property type="entry name" value="MYND-TYPE DOMAIN-CONTAINING PROTEIN"/>
    <property type="match status" value="1"/>
</dbReference>
<keyword evidence="2" id="KW-0812">Transmembrane</keyword>
<dbReference type="InterPro" id="IPR049352">
    <property type="entry name" value="Rost"/>
</dbReference>
<evidence type="ECO:0000256" key="1">
    <source>
        <dbReference type="SAM" id="MobiDB-lite"/>
    </source>
</evidence>
<dbReference type="GeneID" id="102804432"/>
<evidence type="ECO:0000313" key="3">
    <source>
        <dbReference type="Proteomes" id="UP000694865"/>
    </source>
</evidence>
<feature type="transmembrane region" description="Helical" evidence="2">
    <location>
        <begin position="132"/>
        <end position="152"/>
    </location>
</feature>
<feature type="transmembrane region" description="Helical" evidence="2">
    <location>
        <begin position="67"/>
        <end position="91"/>
    </location>
</feature>
<dbReference type="Pfam" id="PF21534">
    <property type="entry name" value="Rost"/>
    <property type="match status" value="1"/>
</dbReference>
<dbReference type="Proteomes" id="UP000694865">
    <property type="component" value="Unplaced"/>
</dbReference>
<feature type="region of interest" description="Disordered" evidence="1">
    <location>
        <begin position="98"/>
        <end position="118"/>
    </location>
</feature>
<evidence type="ECO:0000256" key="2">
    <source>
        <dbReference type="SAM" id="Phobius"/>
    </source>
</evidence>
<protein>
    <submittedName>
        <fullName evidence="4">Protein rolling stone-like</fullName>
    </submittedName>
</protein>
<feature type="transmembrane region" description="Helical" evidence="2">
    <location>
        <begin position="196"/>
        <end position="218"/>
    </location>
</feature>
<dbReference type="PANTHER" id="PTHR12242">
    <property type="entry name" value="OS02G0130600 PROTEIN-RELATED"/>
    <property type="match status" value="1"/>
</dbReference>
<reference evidence="4" key="1">
    <citation type="submission" date="2025-08" db="UniProtKB">
        <authorList>
            <consortium name="RefSeq"/>
        </authorList>
    </citation>
    <scope>IDENTIFICATION</scope>
    <source>
        <tissue evidence="4">Testes</tissue>
    </source>
</reference>
<keyword evidence="2" id="KW-1133">Transmembrane helix</keyword>
<dbReference type="RefSeq" id="XP_006824196.1">
    <property type="nucleotide sequence ID" value="XM_006824133.1"/>
</dbReference>
<feature type="transmembrane region" description="Helical" evidence="2">
    <location>
        <begin position="172"/>
        <end position="189"/>
    </location>
</feature>
<proteinExistence type="predicted"/>